<evidence type="ECO:0000313" key="6">
    <source>
        <dbReference type="EMBL" id="OGK40451.1"/>
    </source>
</evidence>
<dbReference type="InterPro" id="IPR000055">
    <property type="entry name" value="Restrct_endonuc_typeI_TRD"/>
</dbReference>
<dbReference type="STRING" id="1802055.A3A74_01855"/>
<dbReference type="Pfam" id="PF01420">
    <property type="entry name" value="Methylase_S"/>
    <property type="match status" value="1"/>
</dbReference>
<proteinExistence type="inferred from homology"/>
<keyword evidence="2" id="KW-0680">Restriction system</keyword>
<evidence type="ECO:0000259" key="5">
    <source>
        <dbReference type="Pfam" id="PF01420"/>
    </source>
</evidence>
<dbReference type="GO" id="GO:0009307">
    <property type="term" value="P:DNA restriction-modification system"/>
    <property type="evidence" value="ECO:0007669"/>
    <property type="project" value="UniProtKB-KW"/>
</dbReference>
<keyword evidence="4" id="KW-0175">Coiled coil</keyword>
<evidence type="ECO:0000256" key="3">
    <source>
        <dbReference type="ARBA" id="ARBA00023125"/>
    </source>
</evidence>
<evidence type="ECO:0000256" key="2">
    <source>
        <dbReference type="ARBA" id="ARBA00022747"/>
    </source>
</evidence>
<protein>
    <recommendedName>
        <fullName evidence="5">Type I restriction modification DNA specificity domain-containing protein</fullName>
    </recommendedName>
</protein>
<dbReference type="Proteomes" id="UP000179270">
    <property type="component" value="Unassembled WGS sequence"/>
</dbReference>
<evidence type="ECO:0000313" key="7">
    <source>
        <dbReference type="Proteomes" id="UP000179270"/>
    </source>
</evidence>
<dbReference type="InterPro" id="IPR052021">
    <property type="entry name" value="Type-I_RS_S_subunit"/>
</dbReference>
<name>A0A1F7IAR1_9BACT</name>
<dbReference type="SUPFAM" id="SSF116734">
    <property type="entry name" value="DNA methylase specificity domain"/>
    <property type="match status" value="1"/>
</dbReference>
<dbReference type="AlphaFoldDB" id="A0A1F7IAR1"/>
<dbReference type="GO" id="GO:0003677">
    <property type="term" value="F:DNA binding"/>
    <property type="evidence" value="ECO:0007669"/>
    <property type="project" value="UniProtKB-KW"/>
</dbReference>
<comment type="caution">
    <text evidence="6">The sequence shown here is derived from an EMBL/GenBank/DDBJ whole genome shotgun (WGS) entry which is preliminary data.</text>
</comment>
<dbReference type="InterPro" id="IPR044946">
    <property type="entry name" value="Restrct_endonuc_typeI_TRD_sf"/>
</dbReference>
<organism evidence="6 7">
    <name type="scientific">Candidatus Roizmanbacteria bacterium RIFCSPLOWO2_01_FULL_35_13</name>
    <dbReference type="NCBI Taxonomy" id="1802055"/>
    <lineage>
        <taxon>Bacteria</taxon>
        <taxon>Candidatus Roizmaniibacteriota</taxon>
    </lineage>
</organism>
<evidence type="ECO:0000256" key="1">
    <source>
        <dbReference type="ARBA" id="ARBA00010923"/>
    </source>
</evidence>
<reference evidence="6 7" key="1">
    <citation type="journal article" date="2016" name="Nat. Commun.">
        <title>Thousands of microbial genomes shed light on interconnected biogeochemical processes in an aquifer system.</title>
        <authorList>
            <person name="Anantharaman K."/>
            <person name="Brown C.T."/>
            <person name="Hug L.A."/>
            <person name="Sharon I."/>
            <person name="Castelle C.J."/>
            <person name="Probst A.J."/>
            <person name="Thomas B.C."/>
            <person name="Singh A."/>
            <person name="Wilkins M.J."/>
            <person name="Karaoz U."/>
            <person name="Brodie E.L."/>
            <person name="Williams K.H."/>
            <person name="Hubbard S.S."/>
            <person name="Banfield J.F."/>
        </authorList>
    </citation>
    <scope>NUCLEOTIDE SEQUENCE [LARGE SCALE GENOMIC DNA]</scope>
</reference>
<accession>A0A1F7IAR1</accession>
<dbReference type="PANTHER" id="PTHR30408:SF12">
    <property type="entry name" value="TYPE I RESTRICTION ENZYME MJAVIII SPECIFICITY SUBUNIT"/>
    <property type="match status" value="1"/>
</dbReference>
<evidence type="ECO:0000256" key="4">
    <source>
        <dbReference type="SAM" id="Coils"/>
    </source>
</evidence>
<feature type="domain" description="Type I restriction modification DNA specificity" evidence="5">
    <location>
        <begin position="80"/>
        <end position="246"/>
    </location>
</feature>
<dbReference type="EMBL" id="MGAF01000033">
    <property type="protein sequence ID" value="OGK40451.1"/>
    <property type="molecule type" value="Genomic_DNA"/>
</dbReference>
<feature type="coiled-coil region" evidence="4">
    <location>
        <begin position="229"/>
        <end position="260"/>
    </location>
</feature>
<dbReference type="Gene3D" id="3.90.220.20">
    <property type="entry name" value="DNA methylase specificity domains"/>
    <property type="match status" value="1"/>
</dbReference>
<keyword evidence="3" id="KW-0238">DNA-binding</keyword>
<sequence length="263" mass="29977">MIEKVYLKSISLIQISNEIYQQAENLLLEELGLRDYKIEDELSCVVNYSDIKTANRVDAEYFQPKYEKLISIIKSQNSNRLGEIVSMKKGIEPGSEVYQEQGKLFMRVSSLSKFGIDKVDQKYLSDDLYQKLKKDFEPQIGEILLTKDATPGIAYVLKEPLESIISGGVLRLKLNQNIELEYLALCMNSLIGQMQAEKDAGGSIIVHWKPEEIKKVIIPIIPKVTQQKIADLVRKSHEARKKSKELLEEVKRKVEEMIEKGGG</sequence>
<comment type="similarity">
    <text evidence="1">Belongs to the type-I restriction system S methylase family.</text>
</comment>
<dbReference type="PANTHER" id="PTHR30408">
    <property type="entry name" value="TYPE-1 RESTRICTION ENZYME ECOKI SPECIFICITY PROTEIN"/>
    <property type="match status" value="1"/>
</dbReference>
<gene>
    <name evidence="6" type="ORF">A3A74_01855</name>
</gene>